<reference evidence="3" key="1">
    <citation type="submission" date="2020-03" db="EMBL/GenBank/DDBJ databases">
        <title>The deep terrestrial virosphere.</title>
        <authorList>
            <person name="Holmfeldt K."/>
            <person name="Nilsson E."/>
            <person name="Simone D."/>
            <person name="Lopez-Fernandez M."/>
            <person name="Wu X."/>
            <person name="de Brujin I."/>
            <person name="Lundin D."/>
            <person name="Andersson A."/>
            <person name="Bertilsson S."/>
            <person name="Dopson M."/>
        </authorList>
    </citation>
    <scope>NUCLEOTIDE SEQUENCE</scope>
    <source>
        <strain evidence="3">MM171A00153</strain>
        <strain evidence="4">MM171B00165</strain>
    </source>
</reference>
<gene>
    <name evidence="3" type="ORF">MM171A00153_0017</name>
    <name evidence="4" type="ORF">MM171B00165_0048</name>
</gene>
<evidence type="ECO:0000256" key="1">
    <source>
        <dbReference type="ARBA" id="ARBA00022553"/>
    </source>
</evidence>
<keyword evidence="1" id="KW-0597">Phosphoprotein</keyword>
<dbReference type="PANTHER" id="PTHR44591:SF3">
    <property type="entry name" value="RESPONSE REGULATORY DOMAIN-CONTAINING PROTEIN"/>
    <property type="match status" value="1"/>
</dbReference>
<proteinExistence type="predicted"/>
<dbReference type="SMART" id="SM00448">
    <property type="entry name" value="REC"/>
    <property type="match status" value="1"/>
</dbReference>
<protein>
    <submittedName>
        <fullName evidence="3">Putative response regulator receiver domain contining protein</fullName>
    </submittedName>
</protein>
<dbReference type="PANTHER" id="PTHR44591">
    <property type="entry name" value="STRESS RESPONSE REGULATOR PROTEIN 1"/>
    <property type="match status" value="1"/>
</dbReference>
<accession>A0A6M3M0J5</accession>
<dbReference type="EMBL" id="MT143891">
    <property type="protein sequence ID" value="QJB04872.1"/>
    <property type="molecule type" value="Genomic_DNA"/>
</dbReference>
<evidence type="ECO:0000259" key="2">
    <source>
        <dbReference type="PROSITE" id="PS50110"/>
    </source>
</evidence>
<feature type="domain" description="Response regulatory" evidence="2">
    <location>
        <begin position="2"/>
        <end position="120"/>
    </location>
</feature>
<sequence>MIVLLTDDNDAILDTLTAALRRGQHQVLVARTGEEALEVFGEHAAEIDVVVLDVRLPAKSGIDVYHEIRRWLRGVPVVLISGYAQESAHAEALSLVDDRARFLAKPFDPDVLGSMLAEVTA</sequence>
<dbReference type="InterPro" id="IPR001789">
    <property type="entry name" value="Sig_transdc_resp-reg_receiver"/>
</dbReference>
<dbReference type="GO" id="GO:0000160">
    <property type="term" value="P:phosphorelay signal transduction system"/>
    <property type="evidence" value="ECO:0007669"/>
    <property type="project" value="InterPro"/>
</dbReference>
<organism evidence="3">
    <name type="scientific">viral metagenome</name>
    <dbReference type="NCBI Taxonomy" id="1070528"/>
    <lineage>
        <taxon>unclassified sequences</taxon>
        <taxon>metagenomes</taxon>
        <taxon>organismal metagenomes</taxon>
    </lineage>
</organism>
<dbReference type="SUPFAM" id="SSF52172">
    <property type="entry name" value="CheY-like"/>
    <property type="match status" value="1"/>
</dbReference>
<evidence type="ECO:0000313" key="4">
    <source>
        <dbReference type="EMBL" id="QJB04872.1"/>
    </source>
</evidence>
<evidence type="ECO:0000313" key="3">
    <source>
        <dbReference type="EMBL" id="QJB00998.1"/>
    </source>
</evidence>
<dbReference type="InterPro" id="IPR011006">
    <property type="entry name" value="CheY-like_superfamily"/>
</dbReference>
<dbReference type="CDD" id="cd00156">
    <property type="entry name" value="REC"/>
    <property type="match status" value="1"/>
</dbReference>
<dbReference type="Pfam" id="PF00072">
    <property type="entry name" value="Response_reg"/>
    <property type="match status" value="1"/>
</dbReference>
<name>A0A6M3M0J5_9ZZZZ</name>
<dbReference type="PROSITE" id="PS50110">
    <property type="entry name" value="RESPONSE_REGULATORY"/>
    <property type="match status" value="1"/>
</dbReference>
<dbReference type="EMBL" id="MT143704">
    <property type="protein sequence ID" value="QJB00998.1"/>
    <property type="molecule type" value="Genomic_DNA"/>
</dbReference>
<dbReference type="Gene3D" id="3.40.50.2300">
    <property type="match status" value="1"/>
</dbReference>
<dbReference type="InterPro" id="IPR050595">
    <property type="entry name" value="Bact_response_regulator"/>
</dbReference>
<dbReference type="AlphaFoldDB" id="A0A6M3M0J5"/>